<name>D4DLV0_NEIEG</name>
<gene>
    <name evidence="1" type="ORF">NEIELOOT_00008</name>
</gene>
<comment type="caution">
    <text evidence="1">The sequence shown here is derived from an EMBL/GenBank/DDBJ whole genome shotgun (WGS) entry which is preliminary data.</text>
</comment>
<evidence type="ECO:0000313" key="1">
    <source>
        <dbReference type="EMBL" id="EFE51052.1"/>
    </source>
</evidence>
<dbReference type="AlphaFoldDB" id="D4DLV0"/>
<reference evidence="1 2" key="1">
    <citation type="submission" date="2010-02" db="EMBL/GenBank/DDBJ databases">
        <authorList>
            <person name="Weinstock G."/>
            <person name="Sodergren E."/>
            <person name="Clifton S."/>
            <person name="Fulton L."/>
            <person name="Fulton B."/>
            <person name="Courtney L."/>
            <person name="Fronick C."/>
            <person name="Harrison M."/>
            <person name="Strong C."/>
            <person name="Farmer C."/>
            <person name="Delahaunty K."/>
            <person name="Markovic C."/>
            <person name="Hall O."/>
            <person name="Minx P."/>
            <person name="Tomlinson C."/>
            <person name="Mitreva M."/>
            <person name="Nelson J."/>
            <person name="Hou S."/>
            <person name="Wollam A."/>
            <person name="Pepin K.H."/>
            <person name="Johnson M."/>
            <person name="Bhonagiri V."/>
            <person name="Zhang X."/>
            <person name="Suruliraj S."/>
            <person name="Warren W."/>
            <person name="Chinwalla A."/>
            <person name="Mardis E.R."/>
            <person name="Wilson R.K."/>
        </authorList>
    </citation>
    <scope>NUCLEOTIDE SEQUENCE [LARGE SCALE GENOMIC DNA]</scope>
    <source>
        <strain evidence="1 2">ATCC 29315</strain>
    </source>
</reference>
<proteinExistence type="predicted"/>
<dbReference type="Proteomes" id="UP000005536">
    <property type="component" value="Unassembled WGS sequence"/>
</dbReference>
<protein>
    <submittedName>
        <fullName evidence="1">Uncharacterized protein</fullName>
    </submittedName>
</protein>
<sequence>MFIGNRRKIIQIGREKKVRPKIAGLYRKSIMPAMCCRWGRNPYLKRDILFNFLILIDKNKNLGCNLPFSISYRFLGIS</sequence>
<dbReference type="EMBL" id="ADBF01000002">
    <property type="protein sequence ID" value="EFE51052.1"/>
    <property type="molecule type" value="Genomic_DNA"/>
</dbReference>
<evidence type="ECO:0000313" key="2">
    <source>
        <dbReference type="Proteomes" id="UP000005536"/>
    </source>
</evidence>
<organism evidence="1 2">
    <name type="scientific">Neisseria elongata subsp. glycolytica ATCC 29315</name>
    <dbReference type="NCBI Taxonomy" id="546263"/>
    <lineage>
        <taxon>Bacteria</taxon>
        <taxon>Pseudomonadati</taxon>
        <taxon>Pseudomonadota</taxon>
        <taxon>Betaproteobacteria</taxon>
        <taxon>Neisseriales</taxon>
        <taxon>Neisseriaceae</taxon>
        <taxon>Neisseria</taxon>
    </lineage>
</organism>
<accession>D4DLV0</accession>